<dbReference type="Proteomes" id="UP000789920">
    <property type="component" value="Unassembled WGS sequence"/>
</dbReference>
<proteinExistence type="predicted"/>
<protein>
    <submittedName>
        <fullName evidence="1">36768_t:CDS:1</fullName>
    </submittedName>
</protein>
<reference evidence="1" key="1">
    <citation type="submission" date="2021-06" db="EMBL/GenBank/DDBJ databases">
        <authorList>
            <person name="Kallberg Y."/>
            <person name="Tangrot J."/>
            <person name="Rosling A."/>
        </authorList>
    </citation>
    <scope>NUCLEOTIDE SEQUENCE</scope>
    <source>
        <strain evidence="1">MA461A</strain>
    </source>
</reference>
<gene>
    <name evidence="1" type="ORF">RPERSI_LOCUS2820</name>
</gene>
<accession>A0ACA9LD79</accession>
<evidence type="ECO:0000313" key="1">
    <source>
        <dbReference type="EMBL" id="CAG8523707.1"/>
    </source>
</evidence>
<keyword evidence="2" id="KW-1185">Reference proteome</keyword>
<evidence type="ECO:0000313" key="2">
    <source>
        <dbReference type="Proteomes" id="UP000789920"/>
    </source>
</evidence>
<dbReference type="EMBL" id="CAJVQC010003255">
    <property type="protein sequence ID" value="CAG8523707.1"/>
    <property type="molecule type" value="Genomic_DNA"/>
</dbReference>
<sequence length="132" mass="15587">MEGTNNIVEIPIENSHNLSSKKRQISSENTITLKFVTLKMNKVSEKINSAEYNNQKTNQDIIRCYHNFGKGYNLWYDFYRQSHNEDTSNALVDDKIREHILDQDKLQSISSIKIKLQRLIFEKEKAKKIFTF</sequence>
<comment type="caution">
    <text evidence="1">The sequence shown here is derived from an EMBL/GenBank/DDBJ whole genome shotgun (WGS) entry which is preliminary data.</text>
</comment>
<name>A0ACA9LD79_9GLOM</name>
<organism evidence="1 2">
    <name type="scientific">Racocetra persica</name>
    <dbReference type="NCBI Taxonomy" id="160502"/>
    <lineage>
        <taxon>Eukaryota</taxon>
        <taxon>Fungi</taxon>
        <taxon>Fungi incertae sedis</taxon>
        <taxon>Mucoromycota</taxon>
        <taxon>Glomeromycotina</taxon>
        <taxon>Glomeromycetes</taxon>
        <taxon>Diversisporales</taxon>
        <taxon>Gigasporaceae</taxon>
        <taxon>Racocetra</taxon>
    </lineage>
</organism>